<evidence type="ECO:0000313" key="2">
    <source>
        <dbReference type="Proteomes" id="UP000217648"/>
    </source>
</evidence>
<dbReference type="Proteomes" id="UP000217648">
    <property type="component" value="Unassembled WGS sequence"/>
</dbReference>
<reference evidence="1 2" key="1">
    <citation type="submission" date="2017-09" db="EMBL/GenBank/DDBJ databases">
        <title>Mdr eskape-Ghana.</title>
        <authorList>
            <person name="Agyepong N."/>
            <person name="Janice J."/>
            <person name="Samuelsen O."/>
            <person name="Owusu-Ofori A."/>
            <person name="Sundsfjord A."/>
            <person name="Essack S."/>
            <person name="Pedersen T."/>
        </authorList>
    </citation>
    <scope>NUCLEOTIDE SEQUENCE [LARGE SCALE GENOMIC DNA]</scope>
    <source>
        <strain evidence="1 2">46</strain>
    </source>
</reference>
<proteinExistence type="predicted"/>
<accession>A0A2A5MD40</accession>
<dbReference type="AlphaFoldDB" id="A0A2A5MD40"/>
<sequence length="62" mass="7270">MVSDLDGASFIFIFMLESLIFGFKTTFYSSHVVPYPLNCWILPFRDIFFLYSNSPFNLLQAF</sequence>
<protein>
    <submittedName>
        <fullName evidence="1">Uncharacterized protein</fullName>
    </submittedName>
</protein>
<evidence type="ECO:0000313" key="1">
    <source>
        <dbReference type="EMBL" id="PCM58829.1"/>
    </source>
</evidence>
<name>A0A2A5MD40_9ENTR</name>
<dbReference type="EMBL" id="NXHG01000024">
    <property type="protein sequence ID" value="PCM58829.1"/>
    <property type="molecule type" value="Genomic_DNA"/>
</dbReference>
<comment type="caution">
    <text evidence="1">The sequence shown here is derived from an EMBL/GenBank/DDBJ whole genome shotgun (WGS) entry which is preliminary data.</text>
</comment>
<organism evidence="1 2">
    <name type="scientific">Klebsiella quasipneumoniae</name>
    <dbReference type="NCBI Taxonomy" id="1463165"/>
    <lineage>
        <taxon>Bacteria</taxon>
        <taxon>Pseudomonadati</taxon>
        <taxon>Pseudomonadota</taxon>
        <taxon>Gammaproteobacteria</taxon>
        <taxon>Enterobacterales</taxon>
        <taxon>Enterobacteriaceae</taxon>
        <taxon>Klebsiella/Raoultella group</taxon>
        <taxon>Klebsiella</taxon>
        <taxon>Klebsiella pneumoniae complex</taxon>
    </lineage>
</organism>
<gene>
    <name evidence="1" type="ORF">CP911_25575</name>
</gene>